<proteinExistence type="predicted"/>
<accession>A0A667WKX1</accession>
<dbReference type="InParanoid" id="A0A667WKX1"/>
<reference evidence="2" key="1">
    <citation type="submission" date="2019-06" db="EMBL/GenBank/DDBJ databases">
        <authorList>
            <consortium name="Wellcome Sanger Institute Data Sharing"/>
        </authorList>
    </citation>
    <scope>NUCLEOTIDE SEQUENCE [LARGE SCALE GENOMIC DNA]</scope>
</reference>
<evidence type="ECO:0000313" key="3">
    <source>
        <dbReference type="Proteomes" id="UP000472263"/>
    </source>
</evidence>
<dbReference type="InterPro" id="IPR001304">
    <property type="entry name" value="C-type_lectin-like"/>
</dbReference>
<dbReference type="PROSITE" id="PS50041">
    <property type="entry name" value="C_TYPE_LECTIN_2"/>
    <property type="match status" value="1"/>
</dbReference>
<reference evidence="2" key="3">
    <citation type="submission" date="2025-09" db="UniProtKB">
        <authorList>
            <consortium name="Ensembl"/>
        </authorList>
    </citation>
    <scope>IDENTIFICATION</scope>
</reference>
<dbReference type="SUPFAM" id="SSF56436">
    <property type="entry name" value="C-type lectin-like"/>
    <property type="match status" value="1"/>
</dbReference>
<protein>
    <recommendedName>
        <fullName evidence="1">C-type lectin domain-containing protein</fullName>
    </recommendedName>
</protein>
<evidence type="ECO:0000259" key="1">
    <source>
        <dbReference type="PROSITE" id="PS50041"/>
    </source>
</evidence>
<name>A0A667WKX1_9TELE</name>
<dbReference type="InterPro" id="IPR016187">
    <property type="entry name" value="CTDL_fold"/>
</dbReference>
<dbReference type="Proteomes" id="UP000472263">
    <property type="component" value="Chromosome 16"/>
</dbReference>
<reference evidence="2" key="2">
    <citation type="submission" date="2025-08" db="UniProtKB">
        <authorList>
            <consortium name="Ensembl"/>
        </authorList>
    </citation>
    <scope>IDENTIFICATION</scope>
</reference>
<dbReference type="Gene3D" id="3.10.100.10">
    <property type="entry name" value="Mannose-Binding Protein A, subunit A"/>
    <property type="match status" value="1"/>
</dbReference>
<dbReference type="Ensembl" id="ENSMMDT00005002350.1">
    <property type="protein sequence ID" value="ENSMMDP00005002312.1"/>
    <property type="gene ID" value="ENSMMDG00005001274.1"/>
</dbReference>
<keyword evidence="3" id="KW-1185">Reference proteome</keyword>
<organism evidence="2 3">
    <name type="scientific">Myripristis murdjan</name>
    <name type="common">pinecone soldierfish</name>
    <dbReference type="NCBI Taxonomy" id="586833"/>
    <lineage>
        <taxon>Eukaryota</taxon>
        <taxon>Metazoa</taxon>
        <taxon>Chordata</taxon>
        <taxon>Craniata</taxon>
        <taxon>Vertebrata</taxon>
        <taxon>Euteleostomi</taxon>
        <taxon>Actinopterygii</taxon>
        <taxon>Neopterygii</taxon>
        <taxon>Teleostei</taxon>
        <taxon>Neoteleostei</taxon>
        <taxon>Acanthomorphata</taxon>
        <taxon>Holocentriformes</taxon>
        <taxon>Holocentridae</taxon>
        <taxon>Myripristis</taxon>
    </lineage>
</organism>
<feature type="domain" description="C-type lectin" evidence="1">
    <location>
        <begin position="21"/>
        <end position="88"/>
    </location>
</feature>
<dbReference type="InterPro" id="IPR016186">
    <property type="entry name" value="C-type_lectin-like/link_sf"/>
</dbReference>
<dbReference type="PANTHER" id="PTHR45784:SF5">
    <property type="entry name" value="C-TYPE LECTIN DOMAIN FAMILY 20 MEMBER A-RELATED"/>
    <property type="match status" value="1"/>
</dbReference>
<dbReference type="Pfam" id="PF00059">
    <property type="entry name" value="Lectin_C"/>
    <property type="match status" value="1"/>
</dbReference>
<evidence type="ECO:0000313" key="2">
    <source>
        <dbReference type="Ensembl" id="ENSMMDP00005002312.1"/>
    </source>
</evidence>
<dbReference type="PANTHER" id="PTHR45784">
    <property type="entry name" value="C-TYPE LECTIN DOMAIN FAMILY 20 MEMBER A-RELATED"/>
    <property type="match status" value="1"/>
</dbReference>
<dbReference type="AlphaFoldDB" id="A0A667WKX1"/>
<sequence>TSSLIITLGTAGSCSPTWPPYATKAHKTNKMSWSSAVSYCKTNHSHIASIMNSTENLAVQSLLSEPAWIGLKRAPWRWSSRDGDGLNFFRKIADLCFIESTRFSCAQFINLHKNTVKLFQSQSVVVDFCFHSCSC</sequence>